<evidence type="ECO:0000313" key="4">
    <source>
        <dbReference type="Proteomes" id="UP000198281"/>
    </source>
</evidence>
<dbReference type="EMBL" id="FZOS01000005">
    <property type="protein sequence ID" value="SNS39944.1"/>
    <property type="molecule type" value="Genomic_DNA"/>
</dbReference>
<dbReference type="Proteomes" id="UP000198281">
    <property type="component" value="Unassembled WGS sequence"/>
</dbReference>
<dbReference type="Gene3D" id="1.25.40.10">
    <property type="entry name" value="Tetratricopeptide repeat domain"/>
    <property type="match status" value="1"/>
</dbReference>
<keyword evidence="4" id="KW-1185">Reference proteome</keyword>
<dbReference type="OrthoDB" id="7523244at2"/>
<dbReference type="RefSeq" id="WP_089218923.1">
    <property type="nucleotide sequence ID" value="NZ_FZOS01000005.1"/>
</dbReference>
<dbReference type="SUPFAM" id="SSF48452">
    <property type="entry name" value="TPR-like"/>
    <property type="match status" value="1"/>
</dbReference>
<evidence type="ECO:0000256" key="2">
    <source>
        <dbReference type="SAM" id="SignalP"/>
    </source>
</evidence>
<name>A0A239E7T4_9SPHN</name>
<proteinExistence type="predicted"/>
<protein>
    <recommendedName>
        <fullName evidence="5">Tetratricopeptide repeat-containing protein</fullName>
    </recommendedName>
</protein>
<feature type="compositionally biased region" description="Basic and acidic residues" evidence="1">
    <location>
        <begin position="509"/>
        <end position="520"/>
    </location>
</feature>
<sequence length="527" mass="56532">MASVIERRVFAATALGLALALATPANAARPTTLQADEAPAEVAPADAAKRDALRAALAKLQQEDCEGGLAILDPLVEGMKGKERNAVQLLRIPCLGNVGRGDELPGIYREMVAVEPENPGVRAVGVFAAAQERNLPEAGRRLTILAEQSPQGLGPINSLLARAVIQDLTQRNDLAQRKRLFVALARADWQPADRPEMRDSIAQGAIEALLAEKQVAEAQAILPRVTMPELLAAMAMERLYEPLWPAIERQYGPHGGPSIDRFALSRLEAFTRSENDERARRDAIRAFILLGRYPEAIELAEKVPIGEGMSEEAVTSVRYQAQAMAALGQRDAAVERMRPFAKIDPKATPAGVSGLVSLAEMLDEAGRAEEALAVSRTALESSGDALSPWGRAWLKRTEVCALSSLQRAADARPIGDRLIASADDNEAATIEALLCAGRSDEAARIAVAVLATEEGASALADQFQPEGAIWAPAASRLRALWGSFLARPDVKAAFDKSARILPQPLWPAREPRPIPRRGTDDPSTTIA</sequence>
<reference evidence="4" key="1">
    <citation type="submission" date="2017-06" db="EMBL/GenBank/DDBJ databases">
        <authorList>
            <person name="Varghese N."/>
            <person name="Submissions S."/>
        </authorList>
    </citation>
    <scope>NUCLEOTIDE SEQUENCE [LARGE SCALE GENOMIC DNA]</scope>
    <source>
        <strain evidence="4">LNB2</strain>
    </source>
</reference>
<keyword evidence="2" id="KW-0732">Signal</keyword>
<gene>
    <name evidence="3" type="ORF">SAMN06295912_105223</name>
</gene>
<feature type="signal peptide" evidence="2">
    <location>
        <begin position="1"/>
        <end position="27"/>
    </location>
</feature>
<organism evidence="3 4">
    <name type="scientific">Edaphosphingomonas laterariae</name>
    <dbReference type="NCBI Taxonomy" id="861865"/>
    <lineage>
        <taxon>Bacteria</taxon>
        <taxon>Pseudomonadati</taxon>
        <taxon>Pseudomonadota</taxon>
        <taxon>Alphaproteobacteria</taxon>
        <taxon>Sphingomonadales</taxon>
        <taxon>Rhizorhabdaceae</taxon>
        <taxon>Edaphosphingomonas</taxon>
    </lineage>
</organism>
<feature type="chain" id="PRO_5013348642" description="Tetratricopeptide repeat-containing protein" evidence="2">
    <location>
        <begin position="28"/>
        <end position="527"/>
    </location>
</feature>
<feature type="region of interest" description="Disordered" evidence="1">
    <location>
        <begin position="505"/>
        <end position="527"/>
    </location>
</feature>
<evidence type="ECO:0008006" key="5">
    <source>
        <dbReference type="Google" id="ProtNLM"/>
    </source>
</evidence>
<accession>A0A239E7T4</accession>
<evidence type="ECO:0000256" key="1">
    <source>
        <dbReference type="SAM" id="MobiDB-lite"/>
    </source>
</evidence>
<dbReference type="AlphaFoldDB" id="A0A239E7T4"/>
<dbReference type="InterPro" id="IPR011990">
    <property type="entry name" value="TPR-like_helical_dom_sf"/>
</dbReference>
<evidence type="ECO:0000313" key="3">
    <source>
        <dbReference type="EMBL" id="SNS39944.1"/>
    </source>
</evidence>